<protein>
    <submittedName>
        <fullName evidence="1">Uncharacterized protein</fullName>
    </submittedName>
</protein>
<keyword evidence="2" id="KW-1185">Reference proteome</keyword>
<reference evidence="1 2" key="1">
    <citation type="submission" date="2019-05" db="EMBL/GenBank/DDBJ databases">
        <title>Another draft genome of Portunus trituberculatus and its Hox gene families provides insights of decapod evolution.</title>
        <authorList>
            <person name="Jeong J.-H."/>
            <person name="Song I."/>
            <person name="Kim S."/>
            <person name="Choi T."/>
            <person name="Kim D."/>
            <person name="Ryu S."/>
            <person name="Kim W."/>
        </authorList>
    </citation>
    <scope>NUCLEOTIDE SEQUENCE [LARGE SCALE GENOMIC DNA]</scope>
    <source>
        <tissue evidence="1">Muscle</tissue>
    </source>
</reference>
<comment type="caution">
    <text evidence="1">The sequence shown here is derived from an EMBL/GenBank/DDBJ whole genome shotgun (WGS) entry which is preliminary data.</text>
</comment>
<evidence type="ECO:0000313" key="2">
    <source>
        <dbReference type="Proteomes" id="UP000324222"/>
    </source>
</evidence>
<dbReference type="Proteomes" id="UP000324222">
    <property type="component" value="Unassembled WGS sequence"/>
</dbReference>
<gene>
    <name evidence="1" type="ORF">E2C01_017886</name>
</gene>
<sequence>MMVEYLPRVSLEALHHQAVFSVSWELPGHHVSQSREHVPCPVLPPWPARPAPNPLHWFPLLPASLRHLFLLTHRLVIIPEYIFPYMVSGRVLRSALAGDKEHNQGSSEGHSSSRESGSILKRQFNVFFSY</sequence>
<dbReference type="EMBL" id="VSRR010001375">
    <property type="protein sequence ID" value="MPC24792.1"/>
    <property type="molecule type" value="Genomic_DNA"/>
</dbReference>
<proteinExistence type="predicted"/>
<organism evidence="1 2">
    <name type="scientific">Portunus trituberculatus</name>
    <name type="common">Swimming crab</name>
    <name type="synonym">Neptunus trituberculatus</name>
    <dbReference type="NCBI Taxonomy" id="210409"/>
    <lineage>
        <taxon>Eukaryota</taxon>
        <taxon>Metazoa</taxon>
        <taxon>Ecdysozoa</taxon>
        <taxon>Arthropoda</taxon>
        <taxon>Crustacea</taxon>
        <taxon>Multicrustacea</taxon>
        <taxon>Malacostraca</taxon>
        <taxon>Eumalacostraca</taxon>
        <taxon>Eucarida</taxon>
        <taxon>Decapoda</taxon>
        <taxon>Pleocyemata</taxon>
        <taxon>Brachyura</taxon>
        <taxon>Eubrachyura</taxon>
        <taxon>Portunoidea</taxon>
        <taxon>Portunidae</taxon>
        <taxon>Portuninae</taxon>
        <taxon>Portunus</taxon>
    </lineage>
</organism>
<dbReference type="AlphaFoldDB" id="A0A5B7DT10"/>
<accession>A0A5B7DT10</accession>
<evidence type="ECO:0000313" key="1">
    <source>
        <dbReference type="EMBL" id="MPC24792.1"/>
    </source>
</evidence>
<name>A0A5B7DT10_PORTR</name>